<dbReference type="Proteomes" id="UP001200034">
    <property type="component" value="Unassembled WGS sequence"/>
</dbReference>
<feature type="non-terminal residue" evidence="2">
    <location>
        <position position="180"/>
    </location>
</feature>
<reference evidence="2" key="1">
    <citation type="journal article" date="2021" name="Mol. Ecol. Resour.">
        <title>Phylogenomic analyses of the genus Drosophila reveals genomic signals of climate adaptation.</title>
        <authorList>
            <person name="Li F."/>
            <person name="Rane R.V."/>
            <person name="Luria V."/>
            <person name="Xiong Z."/>
            <person name="Chen J."/>
            <person name="Li Z."/>
            <person name="Catullo R.A."/>
            <person name="Griffin P.C."/>
            <person name="Schiffer M."/>
            <person name="Pearce S."/>
            <person name="Lee S.F."/>
            <person name="McElroy K."/>
            <person name="Stocker A."/>
            <person name="Shirriffs J."/>
            <person name="Cockerell F."/>
            <person name="Coppin C."/>
            <person name="Sgro C.M."/>
            <person name="Karger A."/>
            <person name="Cain J.W."/>
            <person name="Weber J.A."/>
            <person name="Santpere G."/>
            <person name="Kirschner M.W."/>
            <person name="Hoffmann A.A."/>
            <person name="Oakeshott J.G."/>
            <person name="Zhang G."/>
        </authorList>
    </citation>
    <scope>NUCLEOTIDE SEQUENCE</scope>
    <source>
        <strain evidence="2">BGI-SZ-2011g</strain>
    </source>
</reference>
<evidence type="ECO:0000313" key="3">
    <source>
        <dbReference type="Proteomes" id="UP001200034"/>
    </source>
</evidence>
<proteinExistence type="predicted"/>
<dbReference type="InterPro" id="IPR001304">
    <property type="entry name" value="C-type_lectin-like"/>
</dbReference>
<gene>
    <name evidence="2" type="ORF">KR093_002330</name>
</gene>
<dbReference type="Pfam" id="PF00059">
    <property type="entry name" value="Lectin_C"/>
    <property type="match status" value="1"/>
</dbReference>
<dbReference type="InterPro" id="IPR016186">
    <property type="entry name" value="C-type_lectin-like/link_sf"/>
</dbReference>
<evidence type="ECO:0000259" key="1">
    <source>
        <dbReference type="PROSITE" id="PS50041"/>
    </source>
</evidence>
<dbReference type="Gene3D" id="3.10.100.10">
    <property type="entry name" value="Mannose-Binding Protein A, subunit A"/>
    <property type="match status" value="1"/>
</dbReference>
<sequence>CGNYCFKIVRPLLEHAKSMQPRIDAVELNKTNTLQNVADSINELSKTLKGEMLSVNREISAIKQKLQSCEKREMSSDEQFEQLELKALDRRPFEQIGAKYYYIENDLKLNWMSASLKCIEMGGYLVNLENDSERKAISLKFKKSVYWVDANDIRTEGKFVSLKTGRQVQYLPWVTGEPNN</sequence>
<feature type="domain" description="C-type lectin" evidence="1">
    <location>
        <begin position="96"/>
        <end position="180"/>
    </location>
</feature>
<organism evidence="2 3">
    <name type="scientific">Drosophila rubida</name>
    <dbReference type="NCBI Taxonomy" id="30044"/>
    <lineage>
        <taxon>Eukaryota</taxon>
        <taxon>Metazoa</taxon>
        <taxon>Ecdysozoa</taxon>
        <taxon>Arthropoda</taxon>
        <taxon>Hexapoda</taxon>
        <taxon>Insecta</taxon>
        <taxon>Pterygota</taxon>
        <taxon>Neoptera</taxon>
        <taxon>Endopterygota</taxon>
        <taxon>Diptera</taxon>
        <taxon>Brachycera</taxon>
        <taxon>Muscomorpha</taxon>
        <taxon>Ephydroidea</taxon>
        <taxon>Drosophilidae</taxon>
        <taxon>Drosophila</taxon>
    </lineage>
</organism>
<dbReference type="AlphaFoldDB" id="A0AAD4K6E2"/>
<name>A0AAD4K6E2_9MUSC</name>
<dbReference type="EMBL" id="JAJJHW010001127">
    <property type="protein sequence ID" value="KAH8376944.1"/>
    <property type="molecule type" value="Genomic_DNA"/>
</dbReference>
<protein>
    <recommendedName>
        <fullName evidence="1">C-type lectin domain-containing protein</fullName>
    </recommendedName>
</protein>
<dbReference type="PROSITE" id="PS50041">
    <property type="entry name" value="C_TYPE_LECTIN_2"/>
    <property type="match status" value="1"/>
</dbReference>
<feature type="non-terminal residue" evidence="2">
    <location>
        <position position="1"/>
    </location>
</feature>
<evidence type="ECO:0000313" key="2">
    <source>
        <dbReference type="EMBL" id="KAH8376944.1"/>
    </source>
</evidence>
<dbReference type="InterPro" id="IPR016187">
    <property type="entry name" value="CTDL_fold"/>
</dbReference>
<comment type="caution">
    <text evidence="2">The sequence shown here is derived from an EMBL/GenBank/DDBJ whole genome shotgun (WGS) entry which is preliminary data.</text>
</comment>
<accession>A0AAD4K6E2</accession>
<dbReference type="SUPFAM" id="SSF56436">
    <property type="entry name" value="C-type lectin-like"/>
    <property type="match status" value="1"/>
</dbReference>
<keyword evidence="3" id="KW-1185">Reference proteome</keyword>
<dbReference type="CDD" id="cd00037">
    <property type="entry name" value="CLECT"/>
    <property type="match status" value="1"/>
</dbReference>